<dbReference type="EMBL" id="GL379795">
    <property type="protein sequence ID" value="EGT59339.1"/>
    <property type="molecule type" value="Genomic_DNA"/>
</dbReference>
<keyword evidence="2" id="KW-1185">Reference proteome</keyword>
<reference evidence="2" key="1">
    <citation type="submission" date="2011-07" db="EMBL/GenBank/DDBJ databases">
        <authorList>
            <consortium name="Caenorhabditis brenneri Sequencing and Analysis Consortium"/>
            <person name="Wilson R.K."/>
        </authorList>
    </citation>
    <scope>NUCLEOTIDE SEQUENCE [LARGE SCALE GENOMIC DNA]</scope>
    <source>
        <strain evidence="2">PB2801</strain>
    </source>
</reference>
<dbReference type="AlphaFoldDB" id="G0MHX2"/>
<dbReference type="HOGENOM" id="CLU_2724483_0_0_1"/>
<dbReference type="Proteomes" id="UP000008068">
    <property type="component" value="Unassembled WGS sequence"/>
</dbReference>
<evidence type="ECO:0000313" key="2">
    <source>
        <dbReference type="Proteomes" id="UP000008068"/>
    </source>
</evidence>
<organism evidence="2">
    <name type="scientific">Caenorhabditis brenneri</name>
    <name type="common">Nematode worm</name>
    <dbReference type="NCBI Taxonomy" id="135651"/>
    <lineage>
        <taxon>Eukaryota</taxon>
        <taxon>Metazoa</taxon>
        <taxon>Ecdysozoa</taxon>
        <taxon>Nematoda</taxon>
        <taxon>Chromadorea</taxon>
        <taxon>Rhabditida</taxon>
        <taxon>Rhabditina</taxon>
        <taxon>Rhabditomorpha</taxon>
        <taxon>Rhabditoidea</taxon>
        <taxon>Rhabditidae</taxon>
        <taxon>Peloderinae</taxon>
        <taxon>Caenorhabditis</taxon>
    </lineage>
</organism>
<gene>
    <name evidence="1" type="ORF">CAEBREN_14043</name>
</gene>
<accession>G0MHX2</accession>
<evidence type="ECO:0000313" key="1">
    <source>
        <dbReference type="EMBL" id="EGT59339.1"/>
    </source>
</evidence>
<sequence>MRVFSENFFKILFLSWFGGQHYKKQKKTNPYVFWKNCGGRSHHPTALLIIIGRVDRSSVPWLLANTQSIIDL</sequence>
<protein>
    <submittedName>
        <fullName evidence="1">Uncharacterized protein</fullName>
    </submittedName>
</protein>
<proteinExistence type="predicted"/>
<name>G0MHX2_CAEBE</name>
<dbReference type="InParanoid" id="G0MHX2"/>